<evidence type="ECO:0000259" key="1">
    <source>
        <dbReference type="PROSITE" id="PS51462"/>
    </source>
</evidence>
<dbReference type="AlphaFoldDB" id="A0A8J2ZRN9"/>
<proteinExistence type="predicted"/>
<evidence type="ECO:0000313" key="2">
    <source>
        <dbReference type="EMBL" id="GGH73626.1"/>
    </source>
</evidence>
<dbReference type="SUPFAM" id="SSF55811">
    <property type="entry name" value="Nudix"/>
    <property type="match status" value="1"/>
</dbReference>
<dbReference type="CDD" id="cd04692">
    <property type="entry name" value="NUDIX_Hydrolase"/>
    <property type="match status" value="1"/>
</dbReference>
<dbReference type="PANTHER" id="PTHR10885">
    <property type="entry name" value="ISOPENTENYL-DIPHOSPHATE DELTA-ISOMERASE"/>
    <property type="match status" value="1"/>
</dbReference>
<gene>
    <name evidence="2" type="ORF">GCM10007096_01040</name>
</gene>
<comment type="caution">
    <text evidence="2">The sequence shown here is derived from an EMBL/GenBank/DDBJ whole genome shotgun (WGS) entry which is preliminary data.</text>
</comment>
<dbReference type="EMBL" id="BMFV01000001">
    <property type="protein sequence ID" value="GGH73626.1"/>
    <property type="molecule type" value="Genomic_DNA"/>
</dbReference>
<protein>
    <submittedName>
        <fullName evidence="2">Putative Nudix hydrolase</fullName>
    </submittedName>
</protein>
<dbReference type="RefSeq" id="WP_229745331.1">
    <property type="nucleotide sequence ID" value="NZ_BMFV01000001.1"/>
</dbReference>
<dbReference type="InterPro" id="IPR000086">
    <property type="entry name" value="NUDIX_hydrolase_dom"/>
</dbReference>
<evidence type="ECO:0000313" key="3">
    <source>
        <dbReference type="Proteomes" id="UP000656813"/>
    </source>
</evidence>
<feature type="domain" description="Nudix hydrolase" evidence="1">
    <location>
        <begin position="38"/>
        <end position="184"/>
    </location>
</feature>
<name>A0A8J2ZRN9_9BACL</name>
<dbReference type="GO" id="GO:0016787">
    <property type="term" value="F:hydrolase activity"/>
    <property type="evidence" value="ECO:0007669"/>
    <property type="project" value="UniProtKB-KW"/>
</dbReference>
<accession>A0A8J2ZRN9</accession>
<dbReference type="Pfam" id="PF00293">
    <property type="entry name" value="NUDIX"/>
    <property type="match status" value="1"/>
</dbReference>
<dbReference type="Gene3D" id="3.90.79.10">
    <property type="entry name" value="Nucleoside Triphosphate Pyrophosphohydrolase"/>
    <property type="match status" value="1"/>
</dbReference>
<organism evidence="2 3">
    <name type="scientific">Pullulanibacillus pueri</name>
    <dbReference type="NCBI Taxonomy" id="1437324"/>
    <lineage>
        <taxon>Bacteria</taxon>
        <taxon>Bacillati</taxon>
        <taxon>Bacillota</taxon>
        <taxon>Bacilli</taxon>
        <taxon>Bacillales</taxon>
        <taxon>Sporolactobacillaceae</taxon>
        <taxon>Pullulanibacillus</taxon>
    </lineage>
</organism>
<dbReference type="InterPro" id="IPR015797">
    <property type="entry name" value="NUDIX_hydrolase-like_dom_sf"/>
</dbReference>
<reference evidence="2" key="2">
    <citation type="submission" date="2020-09" db="EMBL/GenBank/DDBJ databases">
        <authorList>
            <person name="Sun Q."/>
            <person name="Zhou Y."/>
        </authorList>
    </citation>
    <scope>NUCLEOTIDE SEQUENCE</scope>
    <source>
        <strain evidence="2">CGMCC 1.12777</strain>
    </source>
</reference>
<dbReference type="PANTHER" id="PTHR10885:SF0">
    <property type="entry name" value="ISOPENTENYL-DIPHOSPHATE DELTA-ISOMERASE"/>
    <property type="match status" value="1"/>
</dbReference>
<dbReference type="Proteomes" id="UP000656813">
    <property type="component" value="Unassembled WGS sequence"/>
</dbReference>
<keyword evidence="3" id="KW-1185">Reference proteome</keyword>
<sequence>MSKRGEDMSMESEKLTIFDEHRTPIGEATREDVHKLGYWHEVFQCWFVSEEEGEPYIYLQKRSWRKKDYPNLFDITAAGHLLAGETVSDGVREIKEEIGIDVQIESLIPLGVIATTATKGTFIDKEIANVFLYKSPFSLDDFSLQAEEVSGMVKVEFSQFYALWLGELAEVHVEGFEIDEAGMKHSISRSVSKKGFVSNDSAYFTPVLNGIRRYIGV</sequence>
<dbReference type="PROSITE" id="PS51462">
    <property type="entry name" value="NUDIX"/>
    <property type="match status" value="1"/>
</dbReference>
<keyword evidence="2" id="KW-0378">Hydrolase</keyword>
<reference evidence="2" key="1">
    <citation type="journal article" date="2014" name="Int. J. Syst. Evol. Microbiol.">
        <title>Complete genome sequence of Corynebacterium casei LMG S-19264T (=DSM 44701T), isolated from a smear-ripened cheese.</title>
        <authorList>
            <consortium name="US DOE Joint Genome Institute (JGI-PGF)"/>
            <person name="Walter F."/>
            <person name="Albersmeier A."/>
            <person name="Kalinowski J."/>
            <person name="Ruckert C."/>
        </authorList>
    </citation>
    <scope>NUCLEOTIDE SEQUENCE</scope>
    <source>
        <strain evidence="2">CGMCC 1.12777</strain>
    </source>
</reference>